<dbReference type="Pfam" id="PF19299">
    <property type="entry name" value="DUF5914"/>
    <property type="match status" value="1"/>
</dbReference>
<proteinExistence type="predicted"/>
<keyword evidence="1" id="KW-0001">2Fe-2S</keyword>
<evidence type="ECO:0000313" key="9">
    <source>
        <dbReference type="Proteomes" id="UP000466554"/>
    </source>
</evidence>
<dbReference type="InterPro" id="IPR045612">
    <property type="entry name" value="DUF5914"/>
</dbReference>
<dbReference type="InterPro" id="IPR036922">
    <property type="entry name" value="Rieske_2Fe-2S_sf"/>
</dbReference>
<protein>
    <submittedName>
        <fullName evidence="8">(2Fe-2S) ferredoxin</fullName>
    </submittedName>
</protein>
<evidence type="ECO:0000256" key="2">
    <source>
        <dbReference type="ARBA" id="ARBA00022723"/>
    </source>
</evidence>
<evidence type="ECO:0000256" key="1">
    <source>
        <dbReference type="ARBA" id="ARBA00022714"/>
    </source>
</evidence>
<evidence type="ECO:0000256" key="4">
    <source>
        <dbReference type="ARBA" id="ARBA00023004"/>
    </source>
</evidence>
<evidence type="ECO:0000256" key="3">
    <source>
        <dbReference type="ARBA" id="ARBA00023002"/>
    </source>
</evidence>
<dbReference type="GO" id="GO:0016705">
    <property type="term" value="F:oxidoreductase activity, acting on paired donors, with incorporation or reduction of molecular oxygen"/>
    <property type="evidence" value="ECO:0007669"/>
    <property type="project" value="UniProtKB-ARBA"/>
</dbReference>
<keyword evidence="3" id="KW-0560">Oxidoreductase</keyword>
<evidence type="ECO:0000256" key="6">
    <source>
        <dbReference type="SAM" id="MobiDB-lite"/>
    </source>
</evidence>
<feature type="domain" description="Rieske" evidence="7">
    <location>
        <begin position="55"/>
        <end position="143"/>
    </location>
</feature>
<dbReference type="InterPro" id="IPR050584">
    <property type="entry name" value="Cholesterol_7-desaturase"/>
</dbReference>
<dbReference type="PANTHER" id="PTHR21266">
    <property type="entry name" value="IRON-SULFUR DOMAIN CONTAINING PROTEIN"/>
    <property type="match status" value="1"/>
</dbReference>
<dbReference type="Pfam" id="PF00355">
    <property type="entry name" value="Rieske"/>
    <property type="match status" value="1"/>
</dbReference>
<dbReference type="GO" id="GO:0004497">
    <property type="term" value="F:monooxygenase activity"/>
    <property type="evidence" value="ECO:0007669"/>
    <property type="project" value="UniProtKB-ARBA"/>
</dbReference>
<keyword evidence="4" id="KW-0408">Iron</keyword>
<dbReference type="RefSeq" id="WP_163766449.1">
    <property type="nucleotide sequence ID" value="NZ_AP022598.1"/>
</dbReference>
<reference evidence="8 9" key="1">
    <citation type="journal article" date="2019" name="Emerg. Microbes Infect.">
        <title>Comprehensive subspecies identification of 175 nontuberculous mycobacteria species based on 7547 genomic profiles.</title>
        <authorList>
            <person name="Matsumoto Y."/>
            <person name="Kinjo T."/>
            <person name="Motooka D."/>
            <person name="Nabeya D."/>
            <person name="Jung N."/>
            <person name="Uechi K."/>
            <person name="Horii T."/>
            <person name="Iida T."/>
            <person name="Fujita J."/>
            <person name="Nakamura S."/>
        </authorList>
    </citation>
    <scope>NUCLEOTIDE SEQUENCE [LARGE SCALE GENOMIC DNA]</scope>
    <source>
        <strain evidence="8 9">JCM 6367</strain>
    </source>
</reference>
<sequence>MSAVGRFTRSVKKAWPFEVLPRTPWARQTPTYRQASPQLISAALARSQARPSGNWYVVGASTDIGAKPFGANVAGAELVCWRDAGGEVRVGPAGCPHLGADLCTGTVDRGQLVCPWHGLRLTGRSRPDWPSLPTFDDGVLVWARLDRVGGEEPTDAPIVPARPEPPRLAAVTTLRGTCEAVDIIANRMDPWHGSWFHPYSFTQLEVLSAPGEDTDIPEELDRFLVAVTFRIGRLGVPVIAEFTSPEPRTLVMRILDGEGSGSVVETHAVPNGRGRDGLPRATVVEAVVAHSDRPGFARAIRVAPLITPFMRHAANRLWRDDLAYAERLNIVREQQAAGTAELLTPIRETTRADRRPPAAAPGSGPTD</sequence>
<feature type="region of interest" description="Disordered" evidence="6">
    <location>
        <begin position="339"/>
        <end position="367"/>
    </location>
</feature>
<keyword evidence="5" id="KW-0411">Iron-sulfur</keyword>
<keyword evidence="2" id="KW-0479">Metal-binding</keyword>
<dbReference type="AlphaFoldDB" id="A0A7I7U2L6"/>
<organism evidence="8 9">
    <name type="scientific">Mycolicibacterium parafortuitum</name>
    <name type="common">Mycobacterium parafortuitum</name>
    <dbReference type="NCBI Taxonomy" id="39692"/>
    <lineage>
        <taxon>Bacteria</taxon>
        <taxon>Bacillati</taxon>
        <taxon>Actinomycetota</taxon>
        <taxon>Actinomycetes</taxon>
        <taxon>Mycobacteriales</taxon>
        <taxon>Mycobacteriaceae</taxon>
        <taxon>Mycolicibacterium</taxon>
    </lineage>
</organism>
<dbReference type="SUPFAM" id="SSF50022">
    <property type="entry name" value="ISP domain"/>
    <property type="match status" value="1"/>
</dbReference>
<evidence type="ECO:0000259" key="7">
    <source>
        <dbReference type="PROSITE" id="PS51296"/>
    </source>
</evidence>
<dbReference type="Proteomes" id="UP000466554">
    <property type="component" value="Chromosome"/>
</dbReference>
<accession>A0A7I7U2L6</accession>
<dbReference type="PANTHER" id="PTHR21266:SF60">
    <property type="entry name" value="3-KETOSTEROID-9-ALPHA-MONOOXYGENASE, OXYGENASE COMPONENT"/>
    <property type="match status" value="1"/>
</dbReference>
<evidence type="ECO:0000313" key="8">
    <source>
        <dbReference type="EMBL" id="BBY75578.1"/>
    </source>
</evidence>
<name>A0A7I7U2L6_MYCPF</name>
<dbReference type="GO" id="GO:0051537">
    <property type="term" value="F:2 iron, 2 sulfur cluster binding"/>
    <property type="evidence" value="ECO:0007669"/>
    <property type="project" value="UniProtKB-KW"/>
</dbReference>
<dbReference type="Gene3D" id="2.102.10.10">
    <property type="entry name" value="Rieske [2Fe-2S] iron-sulphur domain"/>
    <property type="match status" value="1"/>
</dbReference>
<dbReference type="EMBL" id="AP022598">
    <property type="protein sequence ID" value="BBY75578.1"/>
    <property type="molecule type" value="Genomic_DNA"/>
</dbReference>
<dbReference type="PROSITE" id="PS51296">
    <property type="entry name" value="RIESKE"/>
    <property type="match status" value="1"/>
</dbReference>
<dbReference type="GO" id="GO:0046872">
    <property type="term" value="F:metal ion binding"/>
    <property type="evidence" value="ECO:0007669"/>
    <property type="project" value="UniProtKB-KW"/>
</dbReference>
<evidence type="ECO:0000256" key="5">
    <source>
        <dbReference type="ARBA" id="ARBA00023014"/>
    </source>
</evidence>
<gene>
    <name evidence="8" type="ORF">MPRF_24770</name>
</gene>
<dbReference type="InterPro" id="IPR017941">
    <property type="entry name" value="Rieske_2Fe-2S"/>
</dbReference>